<dbReference type="Gene3D" id="1.20.1500.10">
    <property type="entry name" value="YheA/YmcA-like"/>
    <property type="match status" value="1"/>
</dbReference>
<sequence length="114" mass="13155">MSNIYNDMNKLEASLRETKEFLTLKEAVEAVKNDDEARKLFTNFRDIQLKLQQKQIAGEELLEDEYNYVQKAAQLAQQNVKILAMLEAEMAVSNVIEEANRIFVKPIQSLYDGL</sequence>
<organism evidence="2 3">
    <name type="scientific">Lysinibacillus composti</name>
    <dbReference type="NCBI Taxonomy" id="720633"/>
    <lineage>
        <taxon>Bacteria</taxon>
        <taxon>Bacillati</taxon>
        <taxon>Bacillota</taxon>
        <taxon>Bacilli</taxon>
        <taxon>Bacillales</taxon>
        <taxon>Bacillaceae</taxon>
        <taxon>Lysinibacillus</taxon>
    </lineage>
</organism>
<dbReference type="AlphaFoldDB" id="A0A3N9UED1"/>
<gene>
    <name evidence="2" type="ORF">EBB45_10370</name>
</gene>
<dbReference type="HAMAP" id="MF_01526">
    <property type="entry name" value="UPF0342"/>
    <property type="match status" value="1"/>
</dbReference>
<keyword evidence="3" id="KW-1185">Reference proteome</keyword>
<evidence type="ECO:0000313" key="3">
    <source>
        <dbReference type="Proteomes" id="UP000274033"/>
    </source>
</evidence>
<dbReference type="SUPFAM" id="SSF158622">
    <property type="entry name" value="YheA/YmcA-like"/>
    <property type="match status" value="1"/>
</dbReference>
<accession>A0A3N9UED1</accession>
<protein>
    <recommendedName>
        <fullName evidence="1">UPF0342 protein EBB45_10370</fullName>
    </recommendedName>
</protein>
<dbReference type="Proteomes" id="UP000274033">
    <property type="component" value="Unassembled WGS sequence"/>
</dbReference>
<dbReference type="EMBL" id="RRCT01000008">
    <property type="protein sequence ID" value="RQW74629.1"/>
    <property type="molecule type" value="Genomic_DNA"/>
</dbReference>
<dbReference type="OrthoDB" id="9811402at2"/>
<comment type="similarity">
    <text evidence="1">Belongs to the UPF0342 family.</text>
</comment>
<dbReference type="InterPro" id="IPR010368">
    <property type="entry name" value="Com_YlbF"/>
</dbReference>
<evidence type="ECO:0000256" key="1">
    <source>
        <dbReference type="HAMAP-Rule" id="MF_01526"/>
    </source>
</evidence>
<name>A0A3N9UED1_9BACI</name>
<reference evidence="2 3" key="1">
    <citation type="journal article" date="2013" name="J. Microbiol.">
        <title>Lysinibacillus chungkukjangi sp. nov., isolated from Chungkukjang, Korean fermented soybean food.</title>
        <authorList>
            <person name="Kim S.J."/>
            <person name="Jang Y.H."/>
            <person name="Hamada M."/>
            <person name="Ahn J.H."/>
            <person name="Weon H.Y."/>
            <person name="Suzuki K."/>
            <person name="Whang K.S."/>
            <person name="Kwon S.W."/>
        </authorList>
    </citation>
    <scope>NUCLEOTIDE SEQUENCE [LARGE SCALE GENOMIC DNA]</scope>
    <source>
        <strain evidence="2 3">MCCC 1A12701</strain>
    </source>
</reference>
<dbReference type="RefSeq" id="WP_124764415.1">
    <property type="nucleotide sequence ID" value="NZ_JAFBDY010000007.1"/>
</dbReference>
<proteinExistence type="inferred from homology"/>
<comment type="caution">
    <text evidence="2">The sequence shown here is derived from an EMBL/GenBank/DDBJ whole genome shotgun (WGS) entry which is preliminary data.</text>
</comment>
<dbReference type="Pfam" id="PF06133">
    <property type="entry name" value="Com_YlbF"/>
    <property type="match status" value="1"/>
</dbReference>
<evidence type="ECO:0000313" key="2">
    <source>
        <dbReference type="EMBL" id="RQW74629.1"/>
    </source>
</evidence>
<dbReference type="InterPro" id="IPR023378">
    <property type="entry name" value="YheA/YmcA-like_dom_sf"/>
</dbReference>